<dbReference type="Proteomes" id="UP000023152">
    <property type="component" value="Unassembled WGS sequence"/>
</dbReference>
<keyword evidence="4" id="KW-1185">Reference proteome</keyword>
<evidence type="ECO:0000313" key="4">
    <source>
        <dbReference type="Proteomes" id="UP000023152"/>
    </source>
</evidence>
<evidence type="ECO:0000256" key="2">
    <source>
        <dbReference type="SAM" id="SignalP"/>
    </source>
</evidence>
<evidence type="ECO:0000256" key="1">
    <source>
        <dbReference type="SAM" id="MobiDB-lite"/>
    </source>
</evidence>
<feature type="signal peptide" evidence="2">
    <location>
        <begin position="1"/>
        <end position="19"/>
    </location>
</feature>
<dbReference type="EMBL" id="ASPP01034651">
    <property type="protein sequence ID" value="ETO02896.1"/>
    <property type="molecule type" value="Genomic_DNA"/>
</dbReference>
<feature type="region of interest" description="Disordered" evidence="1">
    <location>
        <begin position="102"/>
        <end position="129"/>
    </location>
</feature>
<keyword evidence="2" id="KW-0732">Signal</keyword>
<dbReference type="AlphaFoldDB" id="X6LNH1"/>
<name>X6LNH1_RETFI</name>
<feature type="compositionally biased region" description="Basic residues" evidence="1">
    <location>
        <begin position="118"/>
        <end position="129"/>
    </location>
</feature>
<reference evidence="3 4" key="1">
    <citation type="journal article" date="2013" name="Curr. Biol.">
        <title>The Genome of the Foraminiferan Reticulomyxa filosa.</title>
        <authorList>
            <person name="Glockner G."/>
            <person name="Hulsmann N."/>
            <person name="Schleicher M."/>
            <person name="Noegel A.A."/>
            <person name="Eichinger L."/>
            <person name="Gallinger C."/>
            <person name="Pawlowski J."/>
            <person name="Sierra R."/>
            <person name="Euteneuer U."/>
            <person name="Pillet L."/>
            <person name="Moustafa A."/>
            <person name="Platzer M."/>
            <person name="Groth M."/>
            <person name="Szafranski K."/>
            <person name="Schliwa M."/>
        </authorList>
    </citation>
    <scope>NUCLEOTIDE SEQUENCE [LARGE SCALE GENOMIC DNA]</scope>
</reference>
<accession>X6LNH1</accession>
<proteinExistence type="predicted"/>
<gene>
    <name evidence="3" type="ORF">RFI_34517</name>
</gene>
<feature type="non-terminal residue" evidence="3">
    <location>
        <position position="1"/>
    </location>
</feature>
<evidence type="ECO:0000313" key="3">
    <source>
        <dbReference type="EMBL" id="ETO02896.1"/>
    </source>
</evidence>
<sequence>KKTYIFVFLFIYLFFTSHQKENKKMVEVFTTGKRKFKLDLICRHSNSYKYFFFVLKNIVNKLWFVCVYTGTPRRIYFLNGFWKKKIKINKLGGVGEGQKNAVIKKKNNNNKNDEMNNGKKKKIIKKKKI</sequence>
<feature type="chain" id="PRO_5004974858" evidence="2">
    <location>
        <begin position="20"/>
        <end position="129"/>
    </location>
</feature>
<protein>
    <submittedName>
        <fullName evidence="3">Uncharacterized protein</fullName>
    </submittedName>
</protein>
<comment type="caution">
    <text evidence="3">The sequence shown here is derived from an EMBL/GenBank/DDBJ whole genome shotgun (WGS) entry which is preliminary data.</text>
</comment>
<organism evidence="3 4">
    <name type="scientific">Reticulomyxa filosa</name>
    <dbReference type="NCBI Taxonomy" id="46433"/>
    <lineage>
        <taxon>Eukaryota</taxon>
        <taxon>Sar</taxon>
        <taxon>Rhizaria</taxon>
        <taxon>Retaria</taxon>
        <taxon>Foraminifera</taxon>
        <taxon>Monothalamids</taxon>
        <taxon>Reticulomyxidae</taxon>
        <taxon>Reticulomyxa</taxon>
    </lineage>
</organism>